<dbReference type="PROSITE" id="PS50003">
    <property type="entry name" value="PH_DOMAIN"/>
    <property type="match status" value="1"/>
</dbReference>
<dbReference type="GO" id="GO:1990504">
    <property type="term" value="P:dense core granule exocytosis"/>
    <property type="evidence" value="ECO:0007669"/>
    <property type="project" value="InterPro"/>
</dbReference>
<name>B4H9R2_DROPE</name>
<keyword evidence="9" id="KW-0472">Membrane</keyword>
<dbReference type="Proteomes" id="UP000008744">
    <property type="component" value="Unassembled WGS sequence"/>
</dbReference>
<keyword evidence="8" id="KW-0446">Lipid-binding</keyword>
<evidence type="ECO:0000256" key="12">
    <source>
        <dbReference type="SAM" id="MobiDB-lite"/>
    </source>
</evidence>
<keyword evidence="10" id="KW-0968">Cytoplasmic vesicle</keyword>
<dbReference type="InterPro" id="IPR010439">
    <property type="entry name" value="MUN_dom"/>
</dbReference>
<keyword evidence="7" id="KW-0770">Synapse</keyword>
<protein>
    <submittedName>
        <fullName evidence="16">GL18406</fullName>
    </submittedName>
</protein>
<feature type="region of interest" description="Disordered" evidence="12">
    <location>
        <begin position="82"/>
        <end position="165"/>
    </location>
</feature>
<feature type="compositionally biased region" description="Low complexity" evidence="12">
    <location>
        <begin position="133"/>
        <end position="146"/>
    </location>
</feature>
<dbReference type="OMA" id="FAFCATH"/>
<dbReference type="InterPro" id="IPR000008">
    <property type="entry name" value="C2_dom"/>
</dbReference>
<dbReference type="Pfam" id="PF25341">
    <property type="entry name" value="C2_CAPS"/>
    <property type="match status" value="1"/>
</dbReference>
<feature type="compositionally biased region" description="Polar residues" evidence="12">
    <location>
        <begin position="38"/>
        <end position="56"/>
    </location>
</feature>
<keyword evidence="2" id="KW-0813">Transport</keyword>
<reference evidence="16 17" key="1">
    <citation type="journal article" date="2007" name="Nature">
        <title>Evolution of genes and genomes on the Drosophila phylogeny.</title>
        <authorList>
            <consortium name="Drosophila 12 Genomes Consortium"/>
            <person name="Clark A.G."/>
            <person name="Eisen M.B."/>
            <person name="Smith D.R."/>
            <person name="Bergman C.M."/>
            <person name="Oliver B."/>
            <person name="Markow T.A."/>
            <person name="Kaufman T.C."/>
            <person name="Kellis M."/>
            <person name="Gelbart W."/>
            <person name="Iyer V.N."/>
            <person name="Pollard D.A."/>
            <person name="Sackton T.B."/>
            <person name="Larracuente A.M."/>
            <person name="Singh N.D."/>
            <person name="Abad J.P."/>
            <person name="Abt D.N."/>
            <person name="Adryan B."/>
            <person name="Aguade M."/>
            <person name="Akashi H."/>
            <person name="Anderson W.W."/>
            <person name="Aquadro C.F."/>
            <person name="Ardell D.H."/>
            <person name="Arguello R."/>
            <person name="Artieri C.G."/>
            <person name="Barbash D.A."/>
            <person name="Barker D."/>
            <person name="Barsanti P."/>
            <person name="Batterham P."/>
            <person name="Batzoglou S."/>
            <person name="Begun D."/>
            <person name="Bhutkar A."/>
            <person name="Blanco E."/>
            <person name="Bosak S.A."/>
            <person name="Bradley R.K."/>
            <person name="Brand A.D."/>
            <person name="Brent M.R."/>
            <person name="Brooks A.N."/>
            <person name="Brown R.H."/>
            <person name="Butlin R.K."/>
            <person name="Caggese C."/>
            <person name="Calvi B.R."/>
            <person name="Bernardo de Carvalho A."/>
            <person name="Caspi A."/>
            <person name="Castrezana S."/>
            <person name="Celniker S.E."/>
            <person name="Chang J.L."/>
            <person name="Chapple C."/>
            <person name="Chatterji S."/>
            <person name="Chinwalla A."/>
            <person name="Civetta A."/>
            <person name="Clifton S.W."/>
            <person name="Comeron J.M."/>
            <person name="Costello J.C."/>
            <person name="Coyne J.A."/>
            <person name="Daub J."/>
            <person name="David R.G."/>
            <person name="Delcher A.L."/>
            <person name="Delehaunty K."/>
            <person name="Do C.B."/>
            <person name="Ebling H."/>
            <person name="Edwards K."/>
            <person name="Eickbush T."/>
            <person name="Evans J.D."/>
            <person name="Filipski A."/>
            <person name="Findeiss S."/>
            <person name="Freyhult E."/>
            <person name="Fulton L."/>
            <person name="Fulton R."/>
            <person name="Garcia A.C."/>
            <person name="Gardiner A."/>
            <person name="Garfield D.A."/>
            <person name="Garvin B.E."/>
            <person name="Gibson G."/>
            <person name="Gilbert D."/>
            <person name="Gnerre S."/>
            <person name="Godfrey J."/>
            <person name="Good R."/>
            <person name="Gotea V."/>
            <person name="Gravely B."/>
            <person name="Greenberg A.J."/>
            <person name="Griffiths-Jones S."/>
            <person name="Gross S."/>
            <person name="Guigo R."/>
            <person name="Gustafson E.A."/>
            <person name="Haerty W."/>
            <person name="Hahn M.W."/>
            <person name="Halligan D.L."/>
            <person name="Halpern A.L."/>
            <person name="Halter G.M."/>
            <person name="Han M.V."/>
            <person name="Heger A."/>
            <person name="Hillier L."/>
            <person name="Hinrichs A.S."/>
            <person name="Holmes I."/>
            <person name="Hoskins R.A."/>
            <person name="Hubisz M.J."/>
            <person name="Hultmark D."/>
            <person name="Huntley M.A."/>
            <person name="Jaffe D.B."/>
            <person name="Jagadeeshan S."/>
            <person name="Jeck W.R."/>
            <person name="Johnson J."/>
            <person name="Jones C.D."/>
            <person name="Jordan W.C."/>
            <person name="Karpen G.H."/>
            <person name="Kataoka E."/>
            <person name="Keightley P.D."/>
            <person name="Kheradpour P."/>
            <person name="Kirkness E.F."/>
            <person name="Koerich L.B."/>
            <person name="Kristiansen K."/>
            <person name="Kudrna D."/>
            <person name="Kulathinal R.J."/>
            <person name="Kumar S."/>
            <person name="Kwok R."/>
            <person name="Lander E."/>
            <person name="Langley C.H."/>
            <person name="Lapoint R."/>
            <person name="Lazzaro B.P."/>
            <person name="Lee S.J."/>
            <person name="Levesque L."/>
            <person name="Li R."/>
            <person name="Lin C.F."/>
            <person name="Lin M.F."/>
            <person name="Lindblad-Toh K."/>
            <person name="Llopart A."/>
            <person name="Long M."/>
            <person name="Low L."/>
            <person name="Lozovsky E."/>
            <person name="Lu J."/>
            <person name="Luo M."/>
            <person name="Machado C.A."/>
            <person name="Makalowski W."/>
            <person name="Marzo M."/>
            <person name="Matsuda M."/>
            <person name="Matzkin L."/>
            <person name="McAllister B."/>
            <person name="McBride C.S."/>
            <person name="McKernan B."/>
            <person name="McKernan K."/>
            <person name="Mendez-Lago M."/>
            <person name="Minx P."/>
            <person name="Mollenhauer M.U."/>
            <person name="Montooth K."/>
            <person name="Mount S.M."/>
            <person name="Mu X."/>
            <person name="Myers E."/>
            <person name="Negre B."/>
            <person name="Newfeld S."/>
            <person name="Nielsen R."/>
            <person name="Noor M.A."/>
            <person name="O'Grady P."/>
            <person name="Pachter L."/>
            <person name="Papaceit M."/>
            <person name="Parisi M.J."/>
            <person name="Parisi M."/>
            <person name="Parts L."/>
            <person name="Pedersen J.S."/>
            <person name="Pesole G."/>
            <person name="Phillippy A.M."/>
            <person name="Ponting C.P."/>
            <person name="Pop M."/>
            <person name="Porcelli D."/>
            <person name="Powell J.R."/>
            <person name="Prohaska S."/>
            <person name="Pruitt K."/>
            <person name="Puig M."/>
            <person name="Quesneville H."/>
            <person name="Ram K.R."/>
            <person name="Rand D."/>
            <person name="Rasmussen M.D."/>
            <person name="Reed L.K."/>
            <person name="Reenan R."/>
            <person name="Reily A."/>
            <person name="Remington K.A."/>
            <person name="Rieger T.T."/>
            <person name="Ritchie M.G."/>
            <person name="Robin C."/>
            <person name="Rogers Y.H."/>
            <person name="Rohde C."/>
            <person name="Rozas J."/>
            <person name="Rubenfield M.J."/>
            <person name="Ruiz A."/>
            <person name="Russo S."/>
            <person name="Salzberg S.L."/>
            <person name="Sanchez-Gracia A."/>
            <person name="Saranga D.J."/>
            <person name="Sato H."/>
            <person name="Schaeffer S.W."/>
            <person name="Schatz M.C."/>
            <person name="Schlenke T."/>
            <person name="Schwartz R."/>
            <person name="Segarra C."/>
            <person name="Singh R.S."/>
            <person name="Sirot L."/>
            <person name="Sirota M."/>
            <person name="Sisneros N.B."/>
            <person name="Smith C.D."/>
            <person name="Smith T.F."/>
            <person name="Spieth J."/>
            <person name="Stage D.E."/>
            <person name="Stark A."/>
            <person name="Stephan W."/>
            <person name="Strausberg R.L."/>
            <person name="Strempel S."/>
            <person name="Sturgill D."/>
            <person name="Sutton G."/>
            <person name="Sutton G.G."/>
            <person name="Tao W."/>
            <person name="Teichmann S."/>
            <person name="Tobari Y.N."/>
            <person name="Tomimura Y."/>
            <person name="Tsolas J.M."/>
            <person name="Valente V.L."/>
            <person name="Venter E."/>
            <person name="Venter J.C."/>
            <person name="Vicario S."/>
            <person name="Vieira F.G."/>
            <person name="Vilella A.J."/>
            <person name="Villasante A."/>
            <person name="Walenz B."/>
            <person name="Wang J."/>
            <person name="Wasserman M."/>
            <person name="Watts T."/>
            <person name="Wilson D."/>
            <person name="Wilson R.K."/>
            <person name="Wing R.A."/>
            <person name="Wolfner M.F."/>
            <person name="Wong A."/>
            <person name="Wong G.K."/>
            <person name="Wu C.I."/>
            <person name="Wu G."/>
            <person name="Yamamoto D."/>
            <person name="Yang H.P."/>
            <person name="Yang S.P."/>
            <person name="Yorke J.A."/>
            <person name="Yoshida K."/>
            <person name="Zdobnov E."/>
            <person name="Zhang P."/>
            <person name="Zhang Y."/>
            <person name="Zimin A.V."/>
            <person name="Baldwin J."/>
            <person name="Abdouelleil A."/>
            <person name="Abdulkadir J."/>
            <person name="Abebe A."/>
            <person name="Abera B."/>
            <person name="Abreu J."/>
            <person name="Acer S.C."/>
            <person name="Aftuck L."/>
            <person name="Alexander A."/>
            <person name="An P."/>
            <person name="Anderson E."/>
            <person name="Anderson S."/>
            <person name="Arachi H."/>
            <person name="Azer M."/>
            <person name="Bachantsang P."/>
            <person name="Barry A."/>
            <person name="Bayul T."/>
            <person name="Berlin A."/>
            <person name="Bessette D."/>
            <person name="Bloom T."/>
            <person name="Blye J."/>
            <person name="Boguslavskiy L."/>
            <person name="Bonnet C."/>
            <person name="Boukhgalter B."/>
            <person name="Bourzgui I."/>
            <person name="Brown A."/>
            <person name="Cahill P."/>
            <person name="Channer S."/>
            <person name="Cheshatsang Y."/>
            <person name="Chuda L."/>
            <person name="Citroen M."/>
            <person name="Collymore A."/>
            <person name="Cooke P."/>
            <person name="Costello M."/>
            <person name="D'Aco K."/>
            <person name="Daza R."/>
            <person name="De Haan G."/>
            <person name="DeGray S."/>
            <person name="DeMaso C."/>
            <person name="Dhargay N."/>
            <person name="Dooley K."/>
            <person name="Dooley E."/>
            <person name="Doricent M."/>
            <person name="Dorje P."/>
            <person name="Dorjee K."/>
            <person name="Dupes A."/>
            <person name="Elong R."/>
            <person name="Falk J."/>
            <person name="Farina A."/>
            <person name="Faro S."/>
            <person name="Ferguson D."/>
            <person name="Fisher S."/>
            <person name="Foley C.D."/>
            <person name="Franke A."/>
            <person name="Friedrich D."/>
            <person name="Gadbois L."/>
            <person name="Gearin G."/>
            <person name="Gearin C.R."/>
            <person name="Giannoukos G."/>
            <person name="Goode T."/>
            <person name="Graham J."/>
            <person name="Grandbois E."/>
            <person name="Grewal S."/>
            <person name="Gyaltsen K."/>
            <person name="Hafez N."/>
            <person name="Hagos B."/>
            <person name="Hall J."/>
            <person name="Henson C."/>
            <person name="Hollinger A."/>
            <person name="Honan T."/>
            <person name="Huard M.D."/>
            <person name="Hughes L."/>
            <person name="Hurhula B."/>
            <person name="Husby M.E."/>
            <person name="Kamat A."/>
            <person name="Kanga B."/>
            <person name="Kashin S."/>
            <person name="Khazanovich D."/>
            <person name="Kisner P."/>
            <person name="Lance K."/>
            <person name="Lara M."/>
            <person name="Lee W."/>
            <person name="Lennon N."/>
            <person name="Letendre F."/>
            <person name="LeVine R."/>
            <person name="Lipovsky A."/>
            <person name="Liu X."/>
            <person name="Liu J."/>
            <person name="Liu S."/>
            <person name="Lokyitsang T."/>
            <person name="Lokyitsang Y."/>
            <person name="Lubonja R."/>
            <person name="Lui A."/>
            <person name="MacDonald P."/>
            <person name="Magnisalis V."/>
            <person name="Maru K."/>
            <person name="Matthews C."/>
            <person name="McCusker W."/>
            <person name="McDonough S."/>
            <person name="Mehta T."/>
            <person name="Meldrim J."/>
            <person name="Meneus L."/>
            <person name="Mihai O."/>
            <person name="Mihalev A."/>
            <person name="Mihova T."/>
            <person name="Mittelman R."/>
            <person name="Mlenga V."/>
            <person name="Montmayeur A."/>
            <person name="Mulrain L."/>
            <person name="Navidi A."/>
            <person name="Naylor J."/>
            <person name="Negash T."/>
            <person name="Nguyen T."/>
            <person name="Nguyen N."/>
            <person name="Nicol R."/>
            <person name="Norbu C."/>
            <person name="Norbu N."/>
            <person name="Novod N."/>
            <person name="O'Neill B."/>
            <person name="Osman S."/>
            <person name="Markiewicz E."/>
            <person name="Oyono O.L."/>
            <person name="Patti C."/>
            <person name="Phunkhang P."/>
            <person name="Pierre F."/>
            <person name="Priest M."/>
            <person name="Raghuraman S."/>
            <person name="Rege F."/>
            <person name="Reyes R."/>
            <person name="Rise C."/>
            <person name="Rogov P."/>
            <person name="Ross K."/>
            <person name="Ryan E."/>
            <person name="Settipalli S."/>
            <person name="Shea T."/>
            <person name="Sherpa N."/>
            <person name="Shi L."/>
            <person name="Shih D."/>
            <person name="Sparrow T."/>
            <person name="Spaulding J."/>
            <person name="Stalker J."/>
            <person name="Stange-Thomann N."/>
            <person name="Stavropoulos S."/>
            <person name="Stone C."/>
            <person name="Strader C."/>
            <person name="Tesfaye S."/>
            <person name="Thomson T."/>
            <person name="Thoulutsang Y."/>
            <person name="Thoulutsang D."/>
            <person name="Topham K."/>
            <person name="Topping I."/>
            <person name="Tsamla T."/>
            <person name="Vassiliev H."/>
            <person name="Vo A."/>
            <person name="Wangchuk T."/>
            <person name="Wangdi T."/>
            <person name="Weiand M."/>
            <person name="Wilkinson J."/>
            <person name="Wilson A."/>
            <person name="Yadav S."/>
            <person name="Young G."/>
            <person name="Yu Q."/>
            <person name="Zembek L."/>
            <person name="Zhong D."/>
            <person name="Zimmer A."/>
            <person name="Zwirko Z."/>
            <person name="Jaffe D.B."/>
            <person name="Alvarez P."/>
            <person name="Brockman W."/>
            <person name="Butler J."/>
            <person name="Chin C."/>
            <person name="Gnerre S."/>
            <person name="Grabherr M."/>
            <person name="Kleber M."/>
            <person name="Mauceli E."/>
            <person name="MacCallum I."/>
        </authorList>
    </citation>
    <scope>NUCLEOTIDE SEQUENCE [LARGE SCALE GENOMIC DNA]</scope>
    <source>
        <strain evidence="17">MSH-3 / Tucson 14011-0111.49</strain>
    </source>
</reference>
<dbReference type="FunFam" id="2.30.29.30:FF:000007">
    <property type="entry name" value="Calcium-dependent secretion activator 2 isoform B"/>
    <property type="match status" value="1"/>
</dbReference>
<dbReference type="InterPro" id="IPR014770">
    <property type="entry name" value="Munc13_1"/>
</dbReference>
<dbReference type="PANTHER" id="PTHR12166:SF8">
    <property type="entry name" value="CALCIUM-DEPENDENT SECRETION ACTIVATOR"/>
    <property type="match status" value="1"/>
</dbReference>
<dbReference type="GO" id="GO:0015031">
    <property type="term" value="P:protein transport"/>
    <property type="evidence" value="ECO:0007669"/>
    <property type="project" value="UniProtKB-KW"/>
</dbReference>
<proteinExistence type="predicted"/>
<dbReference type="SMART" id="SM00233">
    <property type="entry name" value="PH"/>
    <property type="match status" value="1"/>
</dbReference>
<dbReference type="CDD" id="cd01234">
    <property type="entry name" value="PH_CADPS"/>
    <property type="match status" value="1"/>
</dbReference>
<evidence type="ECO:0000256" key="4">
    <source>
        <dbReference type="ARBA" id="ARBA00022723"/>
    </source>
</evidence>
<keyword evidence="4" id="KW-0479">Metal-binding</keyword>
<dbReference type="Pfam" id="PF00169">
    <property type="entry name" value="PH"/>
    <property type="match status" value="1"/>
</dbReference>
<keyword evidence="17" id="KW-1185">Reference proteome</keyword>
<gene>
    <name evidence="16" type="primary">Dper\GL18406</name>
    <name evidence="16" type="ORF">Dper_GL18406</name>
</gene>
<feature type="domain" description="PH" evidence="13">
    <location>
        <begin position="572"/>
        <end position="682"/>
    </location>
</feature>
<feature type="domain" description="C2" evidence="14">
    <location>
        <begin position="418"/>
        <end position="546"/>
    </location>
</feature>
<evidence type="ECO:0000256" key="8">
    <source>
        <dbReference type="ARBA" id="ARBA00023121"/>
    </source>
</evidence>
<dbReference type="InterPro" id="IPR057457">
    <property type="entry name" value="CAPS_C2"/>
</dbReference>
<evidence type="ECO:0000256" key="10">
    <source>
        <dbReference type="ARBA" id="ARBA00023329"/>
    </source>
</evidence>
<keyword evidence="5" id="KW-0106">Calcium</keyword>
<evidence type="ECO:0000259" key="13">
    <source>
        <dbReference type="PROSITE" id="PS50003"/>
    </source>
</evidence>
<keyword evidence="3" id="KW-0268">Exocytosis</keyword>
<evidence type="ECO:0000256" key="1">
    <source>
        <dbReference type="ARBA" id="ARBA00004156"/>
    </source>
</evidence>
<dbReference type="InterPro" id="IPR033227">
    <property type="entry name" value="CAPS"/>
</dbReference>
<dbReference type="InterPro" id="IPR011993">
    <property type="entry name" value="PH-like_dom_sf"/>
</dbReference>
<evidence type="ECO:0000256" key="3">
    <source>
        <dbReference type="ARBA" id="ARBA00022483"/>
    </source>
</evidence>
<dbReference type="STRING" id="7234.B4H9R2"/>
<accession>B4H9R2</accession>
<dbReference type="GO" id="GO:0016079">
    <property type="term" value="P:synaptic vesicle exocytosis"/>
    <property type="evidence" value="ECO:0007669"/>
    <property type="project" value="InterPro"/>
</dbReference>
<organism evidence="17">
    <name type="scientific">Drosophila persimilis</name>
    <name type="common">Fruit fly</name>
    <dbReference type="NCBI Taxonomy" id="7234"/>
    <lineage>
        <taxon>Eukaryota</taxon>
        <taxon>Metazoa</taxon>
        <taxon>Ecdysozoa</taxon>
        <taxon>Arthropoda</taxon>
        <taxon>Hexapoda</taxon>
        <taxon>Insecta</taxon>
        <taxon>Pterygota</taxon>
        <taxon>Neoptera</taxon>
        <taxon>Endopterygota</taxon>
        <taxon>Diptera</taxon>
        <taxon>Brachycera</taxon>
        <taxon>Muscomorpha</taxon>
        <taxon>Ephydroidea</taxon>
        <taxon>Drosophilidae</taxon>
        <taxon>Drosophila</taxon>
        <taxon>Sophophora</taxon>
    </lineage>
</organism>
<dbReference type="SMR" id="B4H9R2"/>
<evidence type="ECO:0000256" key="11">
    <source>
        <dbReference type="ARBA" id="ARBA00034103"/>
    </source>
</evidence>
<evidence type="ECO:0000256" key="6">
    <source>
        <dbReference type="ARBA" id="ARBA00022927"/>
    </source>
</evidence>
<evidence type="ECO:0000259" key="14">
    <source>
        <dbReference type="PROSITE" id="PS50004"/>
    </source>
</evidence>
<evidence type="ECO:0000259" key="15">
    <source>
        <dbReference type="PROSITE" id="PS51258"/>
    </source>
</evidence>
<evidence type="ECO:0000256" key="7">
    <source>
        <dbReference type="ARBA" id="ARBA00023018"/>
    </source>
</evidence>
<dbReference type="eggNOG" id="KOG3543">
    <property type="taxonomic scope" value="Eukaryota"/>
</dbReference>
<dbReference type="GO" id="GO:0008289">
    <property type="term" value="F:lipid binding"/>
    <property type="evidence" value="ECO:0007669"/>
    <property type="project" value="UniProtKB-KW"/>
</dbReference>
<dbReference type="GO" id="GO:0098793">
    <property type="term" value="C:presynapse"/>
    <property type="evidence" value="ECO:0007669"/>
    <property type="project" value="GOC"/>
</dbReference>
<dbReference type="EMBL" id="CH479230">
    <property type="protein sequence ID" value="EDW36546.1"/>
    <property type="molecule type" value="Genomic_DNA"/>
</dbReference>
<feature type="compositionally biased region" description="Acidic residues" evidence="12">
    <location>
        <begin position="1"/>
        <end position="15"/>
    </location>
</feature>
<evidence type="ECO:0000256" key="9">
    <source>
        <dbReference type="ARBA" id="ARBA00023136"/>
    </source>
</evidence>
<keyword evidence="6" id="KW-0653">Protein transport</keyword>
<feature type="region of interest" description="Disordered" evidence="12">
    <location>
        <begin position="1"/>
        <end position="63"/>
    </location>
</feature>
<dbReference type="PhylomeDB" id="B4H9R2"/>
<evidence type="ECO:0000256" key="2">
    <source>
        <dbReference type="ARBA" id="ARBA00022448"/>
    </source>
</evidence>
<dbReference type="SMART" id="SM01145">
    <property type="entry name" value="DUF1041"/>
    <property type="match status" value="1"/>
</dbReference>
<dbReference type="PROSITE" id="PS51258">
    <property type="entry name" value="MHD1"/>
    <property type="match status" value="1"/>
</dbReference>
<dbReference type="PROSITE" id="PS50004">
    <property type="entry name" value="C2"/>
    <property type="match status" value="1"/>
</dbReference>
<dbReference type="OrthoDB" id="10063282at2759"/>
<comment type="subcellular location">
    <subcellularLocation>
        <location evidence="1">Cytoplasmic vesicle membrane</location>
    </subcellularLocation>
    <subcellularLocation>
        <location evidence="11">Synapse</location>
    </subcellularLocation>
</comment>
<dbReference type="GO" id="GO:0046872">
    <property type="term" value="F:metal ion binding"/>
    <property type="evidence" value="ECO:0007669"/>
    <property type="project" value="UniProtKB-KW"/>
</dbReference>
<dbReference type="Gene3D" id="2.30.29.30">
    <property type="entry name" value="Pleckstrin-homology domain (PH domain)/Phosphotyrosine-binding domain (PTB)"/>
    <property type="match status" value="1"/>
</dbReference>
<dbReference type="SUPFAM" id="SSF50729">
    <property type="entry name" value="PH domain-like"/>
    <property type="match status" value="1"/>
</dbReference>
<feature type="compositionally biased region" description="Polar residues" evidence="12">
    <location>
        <begin position="112"/>
        <end position="132"/>
    </location>
</feature>
<dbReference type="HOGENOM" id="CLU_007068_0_0_1"/>
<evidence type="ECO:0000256" key="5">
    <source>
        <dbReference type="ARBA" id="ARBA00022837"/>
    </source>
</evidence>
<feature type="domain" description="MHD1" evidence="15">
    <location>
        <begin position="1040"/>
        <end position="1227"/>
    </location>
</feature>
<dbReference type="InterPro" id="IPR001849">
    <property type="entry name" value="PH_domain"/>
</dbReference>
<dbReference type="GO" id="GO:0030659">
    <property type="term" value="C:cytoplasmic vesicle membrane"/>
    <property type="evidence" value="ECO:0007669"/>
    <property type="project" value="UniProtKB-SubCell"/>
</dbReference>
<dbReference type="Pfam" id="PF06292">
    <property type="entry name" value="MUN"/>
    <property type="match status" value="1"/>
</dbReference>
<evidence type="ECO:0000313" key="16">
    <source>
        <dbReference type="EMBL" id="EDW36546.1"/>
    </source>
</evidence>
<feature type="compositionally biased region" description="Basic and acidic residues" evidence="12">
    <location>
        <begin position="147"/>
        <end position="165"/>
    </location>
</feature>
<sequence>MIDPSSSEEEGEEDPIVNVSTKSRLAVPPKSAGGITVASGTSSPAVGSNIPVSGSNGDFDGNHRASNAIAVVNRTDVGNVGVGGAMVPGPSKNDQVHGNRAEGGNLEVPNNGIPSGVSQETLNQSIGSSRANSLPRPVSPSPSVNSDKPETGDPHDKHEREEEERKRRIQLYVFISRCISYPFNAKQPTDMTKRQPKITKQQLEIITQRFQSFLKGETQIMADEAFQNAVQSYHDVFLKSERVLKMVQSGASSQHDFREVFRNNIERRVRSLPEIDGLSKETVLTSWMAKFDIILKGSGEEDSKRPSRMQQSLNSELILSKEQLYDMFQQILSVKKFEHQILFNALMLDSADEQAAAIRRELDGRMQRVGEMEKNRKLMPKFVLKEMESLYIEELKSSINLLMANLESLPVSKGNMDSKYGLQKLKRYNHSTPSFLKLILRSHGSLSKLEGDSEDGSTQLTKLDVVLTFQLEVIVMENGEKLQTDQAEASKPMWDTQGDFTTTHPLPVVKVKLYTENPGMLALEDKELGKVTLRPTPLSSKSPEWHRMIIPKNLPDQDIRIKIACRLDKPLNMKHCGHLYAIGKSVWKKWKRRYFVLVQVSQYTFAMCSYKEKKSEPSEMMQLDGYTVDYIEAASANLMFGIDLNGGRYFFNAVREGDSISFACDDENECSLWVMAMYRATGQSHKPTPPITQDKNSAMSKIQGDADKARKHGMEDYISADPCTYDHATLFKTLQNLTLEYRLNDPYASLGWFSPGQVFVLDEYCARYGVRGCYRHLCYLSDLLDRAEKQHMIDPTLIHYSFAFCASHVHGNRPDGVGSITHEEKEKFAEIKERLRQLLEFQITNFRYCFPFGRPEGALKATLSLLERVLMKDIVTPVPPEEVRQMIKKSLETAALVNYTRLSNKAKIEDDLRGEIIVPPPKKLEDLIHLAELCVDLLQQNEEHYGELRRHDKVEKIKTRKEDGDVSGEHNISELGSAASHGIIGKTEQAIAAGTSTDGSSFRYCMPTHAVYTSPVPTAFAWFSDLLVEHAEIFWSLFAVDMDRVLSEQAPDTWDSFPLFQILNDYLRADDNLRNGRYHQHLRDTFAPLVVRYVDLMESSIAQSIHKGFEKERWESKGINAALNPAALNNAAQALNTAALNPSTLLSGKKDQVNFYVPKLPRQSVATAAVDDMRNGCATSEDLFWKLDALQSFIRDLHWPDAEFRQHLEQRLKMMAVDMIEQCIQRTDSSFQSWLKKNVAFISTDYIIPSEMCAMVNVILDAKNQSFKLTTIDGIDLYKFHAKIDDQIDKANVAMTQGLSGKLMSVLESTLSKLARYDEGSLIGSILSFTNVSSSGKDLGQGYVNFLRNNMDQIRGKIGDDLWTLNFFEQWYTQQVIMLNNWLSERSDNALHYAQVSSISHIIKKIYSDFELQGVLEDKLNSKAYQTVSVRMATEEATCSLTMPEVAEGDEACDDIREADEEDTGEESNMPRGLPKSKVAAAQAAAVTNVVAGRVGNLLGKGIGGLSSKLGSGSWF</sequence>
<evidence type="ECO:0000313" key="17">
    <source>
        <dbReference type="Proteomes" id="UP000008744"/>
    </source>
</evidence>
<dbReference type="PANTHER" id="PTHR12166">
    <property type="entry name" value="CALCIUM-DEPENDENT SECRETION ACTIVATOR"/>
    <property type="match status" value="1"/>
</dbReference>